<dbReference type="InterPro" id="IPR010982">
    <property type="entry name" value="Lambda_DNA-bd_dom_sf"/>
</dbReference>
<proteinExistence type="predicted"/>
<sequence length="233" mass="26076">MNNSLSEKLKQYRKKSVLSQFDLETAINASPGSISRIESGFVNPTKETIIAIAKTLNLKTEEIALLFGIDLDNESLEEVLSSLKSIGNLNDMIFTVTNKLIFKIGYLASMMWLIKDKKIYAAGLTNSNISKAVHNILDQDFSEVTLSFEHKQNLTVQAMLEKEIKITNYTREYIMPAVTADQANKVQEATGDKSNCIVPMISNDKVIGAMVYVKKIEDDFSSDKEMLKGITNY</sequence>
<dbReference type="EMBL" id="JAGQLF010000019">
    <property type="protein sequence ID" value="MCA9386825.1"/>
    <property type="molecule type" value="Genomic_DNA"/>
</dbReference>
<comment type="caution">
    <text evidence="2">The sequence shown here is derived from an EMBL/GenBank/DDBJ whole genome shotgun (WGS) entry which is preliminary data.</text>
</comment>
<evidence type="ECO:0000313" key="3">
    <source>
        <dbReference type="Proteomes" id="UP000714915"/>
    </source>
</evidence>
<dbReference type="InterPro" id="IPR001387">
    <property type="entry name" value="Cro/C1-type_HTH"/>
</dbReference>
<accession>A0A955L9W7</accession>
<evidence type="ECO:0000313" key="2">
    <source>
        <dbReference type="EMBL" id="MCA9386825.1"/>
    </source>
</evidence>
<dbReference type="Gene3D" id="1.10.260.40">
    <property type="entry name" value="lambda repressor-like DNA-binding domains"/>
    <property type="match status" value="1"/>
</dbReference>
<dbReference type="SMART" id="SM00530">
    <property type="entry name" value="HTH_XRE"/>
    <property type="match status" value="1"/>
</dbReference>
<feature type="domain" description="HTH cro/C1-type" evidence="1">
    <location>
        <begin position="9"/>
        <end position="63"/>
    </location>
</feature>
<dbReference type="Pfam" id="PF01381">
    <property type="entry name" value="HTH_3"/>
    <property type="match status" value="1"/>
</dbReference>
<reference evidence="2" key="2">
    <citation type="journal article" date="2021" name="Microbiome">
        <title>Successional dynamics and alternative stable states in a saline activated sludge microbial community over 9 years.</title>
        <authorList>
            <person name="Wang Y."/>
            <person name="Ye J."/>
            <person name="Ju F."/>
            <person name="Liu L."/>
            <person name="Boyd J.A."/>
            <person name="Deng Y."/>
            <person name="Parks D.H."/>
            <person name="Jiang X."/>
            <person name="Yin X."/>
            <person name="Woodcroft B.J."/>
            <person name="Tyson G.W."/>
            <person name="Hugenholtz P."/>
            <person name="Polz M.F."/>
            <person name="Zhang T."/>
        </authorList>
    </citation>
    <scope>NUCLEOTIDE SEQUENCE</scope>
    <source>
        <strain evidence="2">HKST-UBA09</strain>
    </source>
</reference>
<protein>
    <submittedName>
        <fullName evidence="2">Helix-turn-helix transcriptional regulator</fullName>
    </submittedName>
</protein>
<dbReference type="Proteomes" id="UP000714915">
    <property type="component" value="Unassembled WGS sequence"/>
</dbReference>
<name>A0A955L9W7_9BACT</name>
<dbReference type="SUPFAM" id="SSF47413">
    <property type="entry name" value="lambda repressor-like DNA-binding domains"/>
    <property type="match status" value="1"/>
</dbReference>
<reference evidence="2" key="1">
    <citation type="submission" date="2020-04" db="EMBL/GenBank/DDBJ databases">
        <authorList>
            <person name="Zhang T."/>
        </authorList>
    </citation>
    <scope>NUCLEOTIDE SEQUENCE</scope>
    <source>
        <strain evidence="2">HKST-UBA09</strain>
    </source>
</reference>
<dbReference type="SUPFAM" id="SSF55781">
    <property type="entry name" value="GAF domain-like"/>
    <property type="match status" value="1"/>
</dbReference>
<dbReference type="PROSITE" id="PS50943">
    <property type="entry name" value="HTH_CROC1"/>
    <property type="match status" value="1"/>
</dbReference>
<dbReference type="CDD" id="cd00093">
    <property type="entry name" value="HTH_XRE"/>
    <property type="match status" value="1"/>
</dbReference>
<feature type="non-terminal residue" evidence="2">
    <location>
        <position position="233"/>
    </location>
</feature>
<dbReference type="InterPro" id="IPR029016">
    <property type="entry name" value="GAF-like_dom_sf"/>
</dbReference>
<dbReference type="AlphaFoldDB" id="A0A955L9W7"/>
<organism evidence="2 3">
    <name type="scientific">Candidatus Dojkabacteria bacterium</name>
    <dbReference type="NCBI Taxonomy" id="2099670"/>
    <lineage>
        <taxon>Bacteria</taxon>
        <taxon>Candidatus Dojkabacteria</taxon>
    </lineage>
</organism>
<dbReference type="Gene3D" id="3.30.450.40">
    <property type="match status" value="1"/>
</dbReference>
<dbReference type="GO" id="GO:0003677">
    <property type="term" value="F:DNA binding"/>
    <property type="evidence" value="ECO:0007669"/>
    <property type="project" value="InterPro"/>
</dbReference>
<evidence type="ECO:0000259" key="1">
    <source>
        <dbReference type="PROSITE" id="PS50943"/>
    </source>
</evidence>
<gene>
    <name evidence="2" type="ORF">KC669_02200</name>
</gene>